<feature type="non-terminal residue" evidence="3">
    <location>
        <position position="426"/>
    </location>
</feature>
<dbReference type="Pfam" id="PF07583">
    <property type="entry name" value="PSCyt2"/>
    <property type="match status" value="1"/>
</dbReference>
<name>A0A382KAF3_9ZZZZ</name>
<gene>
    <name evidence="3" type="ORF">METZ01_LOCUS272565</name>
</gene>
<evidence type="ECO:0008006" key="4">
    <source>
        <dbReference type="Google" id="ProtNLM"/>
    </source>
</evidence>
<evidence type="ECO:0000259" key="1">
    <source>
        <dbReference type="Pfam" id="PF07583"/>
    </source>
</evidence>
<evidence type="ECO:0000259" key="2">
    <source>
        <dbReference type="Pfam" id="PF07587"/>
    </source>
</evidence>
<accession>A0A382KAF3</accession>
<dbReference type="EMBL" id="UINC01078539">
    <property type="protein sequence ID" value="SVC19711.1"/>
    <property type="molecule type" value="Genomic_DNA"/>
</dbReference>
<sequence>ERIMEPGARQQLVVLARMSDGSVEDITHSAVYEANNREYAEVDNAGLVTAGSDSGEIAVMVRYQDKASVFRASVPLGAPVDNLPTEVNFVDNFIFTKWKLVGMPPSEVAADTTYLRRVTLDIAGRMPTVVEAKSFLDDQAPDKRQRLVERLLRSEEYAEYFANKWSALLRNKRANGAQLRSTLAFYDWIKESLYNNKPYDRFVREIVAASGGIDQSPASVWFKQVSSQQAQMEDTAQLFLGTRLQCAQCHHHPFEKWSQNDYYQFMAFFSRVSKAPSGRPGEEIIFHRAGVAQVTNKKTNKPVKPAGLGGGEMKIAPVDDPRHRLVDWMRADRSRLFSKTLVNRYWKHFFGRGLVDPEDDFRSTNPPTHPRLLDALADHFEKTGYDLKALVRVIASSTTYQLSSVPNGHNAKDKHYFSRFQPKRLT</sequence>
<dbReference type="Gene3D" id="2.60.40.1080">
    <property type="match status" value="1"/>
</dbReference>
<feature type="non-terminal residue" evidence="3">
    <location>
        <position position="1"/>
    </location>
</feature>
<protein>
    <recommendedName>
        <fullName evidence="4">S-layer protein</fullName>
    </recommendedName>
</protein>
<feature type="domain" description="DUF1553" evidence="2">
    <location>
        <begin position="322"/>
        <end position="426"/>
    </location>
</feature>
<dbReference type="InterPro" id="IPR022655">
    <property type="entry name" value="DUF1553"/>
</dbReference>
<dbReference type="AlphaFoldDB" id="A0A382KAF3"/>
<reference evidence="3" key="1">
    <citation type="submission" date="2018-05" db="EMBL/GenBank/DDBJ databases">
        <authorList>
            <person name="Lanie J.A."/>
            <person name="Ng W.-L."/>
            <person name="Kazmierczak K.M."/>
            <person name="Andrzejewski T.M."/>
            <person name="Davidsen T.M."/>
            <person name="Wayne K.J."/>
            <person name="Tettelin H."/>
            <person name="Glass J.I."/>
            <person name="Rusch D."/>
            <person name="Podicherti R."/>
            <person name="Tsui H.-C.T."/>
            <person name="Winkler M.E."/>
        </authorList>
    </citation>
    <scope>NUCLEOTIDE SEQUENCE</scope>
</reference>
<proteinExistence type="predicted"/>
<dbReference type="PANTHER" id="PTHR35889:SF3">
    <property type="entry name" value="F-BOX DOMAIN-CONTAINING PROTEIN"/>
    <property type="match status" value="1"/>
</dbReference>
<dbReference type="InterPro" id="IPR011444">
    <property type="entry name" value="DUF1549"/>
</dbReference>
<feature type="domain" description="DUF1549" evidence="1">
    <location>
        <begin position="90"/>
        <end position="273"/>
    </location>
</feature>
<dbReference type="Pfam" id="PF07587">
    <property type="entry name" value="PSD1"/>
    <property type="match status" value="1"/>
</dbReference>
<dbReference type="PANTHER" id="PTHR35889">
    <property type="entry name" value="CYCLOINULO-OLIGOSACCHARIDE FRUCTANOTRANSFERASE-RELATED"/>
    <property type="match status" value="1"/>
</dbReference>
<organism evidence="3">
    <name type="scientific">marine metagenome</name>
    <dbReference type="NCBI Taxonomy" id="408172"/>
    <lineage>
        <taxon>unclassified sequences</taxon>
        <taxon>metagenomes</taxon>
        <taxon>ecological metagenomes</taxon>
    </lineage>
</organism>
<evidence type="ECO:0000313" key="3">
    <source>
        <dbReference type="EMBL" id="SVC19711.1"/>
    </source>
</evidence>